<evidence type="ECO:0000313" key="1">
    <source>
        <dbReference type="EMBL" id="GGY16184.1"/>
    </source>
</evidence>
<dbReference type="Gene3D" id="3.20.20.190">
    <property type="entry name" value="Phosphatidylinositol (PI) phosphodiesterase"/>
    <property type="match status" value="1"/>
</dbReference>
<gene>
    <name evidence="1" type="ORF">GCM10008098_04240</name>
</gene>
<dbReference type="Proteomes" id="UP000621898">
    <property type="component" value="Unassembled WGS sequence"/>
</dbReference>
<sequence length="362" mass="38961">MVMPVDYAPYHHRPINELVFAGSHDAGINSGGGGEKTQKLDIAGQANAGVRLFDIRVAVRSSGLPGSGVLKAYHGKGMHKVVGGNQLMAGTWGLGLDGMLAQARAFVQGHPDEFLFLKFDHCLNWIDIAAACIARLGPVRYLNGTDLNLTTAGTLAGHVIPLFSAAGLAAIGGVRPQDGIYGIKSLYVAGGAPQDYDDNYVGLQYHGKGGTSAMNGKSDEEKINENVTKQTTIMSTGKARGGGDPRVMGMMYWTSTGFLRSIKKRDKSNWVTGGFGVEMQKLWLEGMAEHIDANLPSYMNAALFPAGPVMKRFMPNFVMIDFAKADRCQTIFDMNTLNGNMLVQLGINLGMVNAQRMQRSIQ</sequence>
<protein>
    <recommendedName>
        <fullName evidence="3">Phosphatidylinositol diacylglycerol-lyase</fullName>
    </recommendedName>
</protein>
<accession>A0ABQ2ZI92</accession>
<keyword evidence="2" id="KW-1185">Reference proteome</keyword>
<evidence type="ECO:0000313" key="2">
    <source>
        <dbReference type="Proteomes" id="UP000621898"/>
    </source>
</evidence>
<dbReference type="SUPFAM" id="SSF51695">
    <property type="entry name" value="PLC-like phosphodiesterases"/>
    <property type="match status" value="1"/>
</dbReference>
<reference evidence="2" key="1">
    <citation type="journal article" date="2019" name="Int. J. Syst. Evol. Microbiol.">
        <title>The Global Catalogue of Microorganisms (GCM) 10K type strain sequencing project: providing services to taxonomists for standard genome sequencing and annotation.</title>
        <authorList>
            <consortium name="The Broad Institute Genomics Platform"/>
            <consortium name="The Broad Institute Genome Sequencing Center for Infectious Disease"/>
            <person name="Wu L."/>
            <person name="Ma J."/>
        </authorList>
    </citation>
    <scope>NUCLEOTIDE SEQUENCE [LARGE SCALE GENOMIC DNA]</scope>
    <source>
        <strain evidence="2">KCTC 22232</strain>
    </source>
</reference>
<dbReference type="PANTHER" id="PTHR13593:SF113">
    <property type="entry name" value="SI:DKEY-266F7.9"/>
    <property type="match status" value="1"/>
</dbReference>
<dbReference type="PANTHER" id="PTHR13593">
    <property type="match status" value="1"/>
</dbReference>
<dbReference type="InterPro" id="IPR051057">
    <property type="entry name" value="PI-PLC_domain"/>
</dbReference>
<dbReference type="InterPro" id="IPR017946">
    <property type="entry name" value="PLC-like_Pdiesterase_TIM-brl"/>
</dbReference>
<dbReference type="EMBL" id="BMXT01000001">
    <property type="protein sequence ID" value="GGY16184.1"/>
    <property type="molecule type" value="Genomic_DNA"/>
</dbReference>
<dbReference type="CDD" id="cd08557">
    <property type="entry name" value="PI-PLCc_bacteria_like"/>
    <property type="match status" value="1"/>
</dbReference>
<organism evidence="1 2">
    <name type="scientific">Rhodanobacter panaciterrae</name>
    <dbReference type="NCBI Taxonomy" id="490572"/>
    <lineage>
        <taxon>Bacteria</taxon>
        <taxon>Pseudomonadati</taxon>
        <taxon>Pseudomonadota</taxon>
        <taxon>Gammaproteobacteria</taxon>
        <taxon>Lysobacterales</taxon>
        <taxon>Rhodanobacteraceae</taxon>
        <taxon>Rhodanobacter</taxon>
    </lineage>
</organism>
<evidence type="ECO:0008006" key="3">
    <source>
        <dbReference type="Google" id="ProtNLM"/>
    </source>
</evidence>
<name>A0ABQ2ZI92_9GAMM</name>
<proteinExistence type="predicted"/>
<comment type="caution">
    <text evidence="1">The sequence shown here is derived from an EMBL/GenBank/DDBJ whole genome shotgun (WGS) entry which is preliminary data.</text>
</comment>